<evidence type="ECO:0000313" key="2">
    <source>
        <dbReference type="Proteomes" id="UP001266305"/>
    </source>
</evidence>
<evidence type="ECO:0000313" key="1">
    <source>
        <dbReference type="EMBL" id="KAK2121132.1"/>
    </source>
</evidence>
<protein>
    <submittedName>
        <fullName evidence="1">Uncharacterized protein</fullName>
    </submittedName>
</protein>
<accession>A0ABQ9WLI3</accession>
<organism evidence="1 2">
    <name type="scientific">Saguinus oedipus</name>
    <name type="common">Cotton-top tamarin</name>
    <name type="synonym">Oedipomidas oedipus</name>
    <dbReference type="NCBI Taxonomy" id="9490"/>
    <lineage>
        <taxon>Eukaryota</taxon>
        <taxon>Metazoa</taxon>
        <taxon>Chordata</taxon>
        <taxon>Craniata</taxon>
        <taxon>Vertebrata</taxon>
        <taxon>Euteleostomi</taxon>
        <taxon>Mammalia</taxon>
        <taxon>Eutheria</taxon>
        <taxon>Euarchontoglires</taxon>
        <taxon>Primates</taxon>
        <taxon>Haplorrhini</taxon>
        <taxon>Platyrrhini</taxon>
        <taxon>Cebidae</taxon>
        <taxon>Callitrichinae</taxon>
        <taxon>Saguinus</taxon>
    </lineage>
</organism>
<gene>
    <name evidence="1" type="ORF">P7K49_002518</name>
</gene>
<proteinExistence type="predicted"/>
<name>A0ABQ9WLI3_SAGOE</name>
<dbReference type="Proteomes" id="UP001266305">
    <property type="component" value="Unassembled WGS sequence"/>
</dbReference>
<comment type="caution">
    <text evidence="1">The sequence shown here is derived from an EMBL/GenBank/DDBJ whole genome shotgun (WGS) entry which is preliminary data.</text>
</comment>
<sequence>MLRVTSPHQGEVSEVRWASKTPFGRSGEGTLICATDRARSLRVDIGREESTGLDNSDLEQAIRELQTAKALEMCIGLCHSALEEGRCFFAHTDGLFRTPPGYGCAADRAEEQRRYQDGLPYIDDSPSSLPHLSSKGRDRRDALVLGLLESTKVVSPHGACVAGGPDSLPDVLSREIGGCFEGGGGQHMEGKAGRGLEAENVSTRGLLHETIKTCMVAPAMLLSWVVSGLGSLCFMKFSCSLLPKHVLRMAPSMCPEPFL</sequence>
<dbReference type="EMBL" id="JASSZA010000001">
    <property type="protein sequence ID" value="KAK2121132.1"/>
    <property type="molecule type" value="Genomic_DNA"/>
</dbReference>
<keyword evidence="2" id="KW-1185">Reference proteome</keyword>
<reference evidence="1 2" key="1">
    <citation type="submission" date="2023-05" db="EMBL/GenBank/DDBJ databases">
        <title>B98-5 Cell Line De Novo Hybrid Assembly: An Optical Mapping Approach.</title>
        <authorList>
            <person name="Kananen K."/>
            <person name="Auerbach J.A."/>
            <person name="Kautto E."/>
            <person name="Blachly J.S."/>
        </authorList>
    </citation>
    <scope>NUCLEOTIDE SEQUENCE [LARGE SCALE GENOMIC DNA]</scope>
    <source>
        <strain evidence="1">B95-8</strain>
        <tissue evidence="1">Cell line</tissue>
    </source>
</reference>